<dbReference type="GO" id="GO:0005886">
    <property type="term" value="C:plasma membrane"/>
    <property type="evidence" value="ECO:0007669"/>
    <property type="project" value="TreeGrafter"/>
</dbReference>
<name>K1SFQ8_9ZZZZ</name>
<dbReference type="PANTHER" id="PTHR30627:SF2">
    <property type="entry name" value="PEPTIDOGLYCAN D,D-TRANSPEPTIDASE MRDA"/>
    <property type="match status" value="1"/>
</dbReference>
<dbReference type="EC" id="2.4.1.129" evidence="2"/>
<sequence>LTTGSLSYYFSKCVVSAGAKTGTAETGINNTNNGVFVCFAPYDDPQIAVAVVIEKGGSGAALASTAVDIVNSYFSQEEIGAVIIGENTLLK</sequence>
<feature type="non-terminal residue" evidence="2">
    <location>
        <position position="1"/>
    </location>
</feature>
<dbReference type="AlphaFoldDB" id="K1SFQ8"/>
<dbReference type="Pfam" id="PF00905">
    <property type="entry name" value="Transpeptidase"/>
    <property type="match status" value="1"/>
</dbReference>
<dbReference type="InterPro" id="IPR050515">
    <property type="entry name" value="Beta-lactam/transpept"/>
</dbReference>
<gene>
    <name evidence="2" type="ORF">LEA_14850</name>
</gene>
<dbReference type="InterPro" id="IPR001460">
    <property type="entry name" value="PCN-bd_Tpept"/>
</dbReference>
<keyword evidence="2" id="KW-0808">Transferase</keyword>
<dbReference type="PANTHER" id="PTHR30627">
    <property type="entry name" value="PEPTIDOGLYCAN D,D-TRANSPEPTIDASE"/>
    <property type="match status" value="1"/>
</dbReference>
<comment type="caution">
    <text evidence="2">The sequence shown here is derived from an EMBL/GenBank/DDBJ whole genome shotgun (WGS) entry which is preliminary data.</text>
</comment>
<proteinExistence type="predicted"/>
<keyword evidence="2" id="KW-0328">Glycosyltransferase</keyword>
<dbReference type="GO" id="GO:0071555">
    <property type="term" value="P:cell wall organization"/>
    <property type="evidence" value="ECO:0007669"/>
    <property type="project" value="TreeGrafter"/>
</dbReference>
<accession>K1SFQ8</accession>
<dbReference type="GO" id="GO:0071972">
    <property type="term" value="F:peptidoglycan L,D-transpeptidase activity"/>
    <property type="evidence" value="ECO:0007669"/>
    <property type="project" value="TreeGrafter"/>
</dbReference>
<dbReference type="Gene3D" id="3.40.710.10">
    <property type="entry name" value="DD-peptidase/beta-lactamase superfamily"/>
    <property type="match status" value="1"/>
</dbReference>
<dbReference type="SUPFAM" id="SSF56601">
    <property type="entry name" value="beta-lactamase/transpeptidase-like"/>
    <property type="match status" value="1"/>
</dbReference>
<feature type="domain" description="Penicillin-binding protein transpeptidase" evidence="1">
    <location>
        <begin position="17"/>
        <end position="64"/>
    </location>
</feature>
<dbReference type="GO" id="GO:0008658">
    <property type="term" value="F:penicillin binding"/>
    <property type="evidence" value="ECO:0007669"/>
    <property type="project" value="InterPro"/>
</dbReference>
<protein>
    <submittedName>
        <fullName evidence="2">Penicillin binding protein transpeptidase domain protein</fullName>
        <ecNumber evidence="2">2.4.1.129</ecNumber>
    </submittedName>
</protein>
<dbReference type="EMBL" id="AJWY01010121">
    <property type="protein sequence ID" value="EKC56413.1"/>
    <property type="molecule type" value="Genomic_DNA"/>
</dbReference>
<reference evidence="2" key="1">
    <citation type="journal article" date="2013" name="Environ. Microbiol.">
        <title>Microbiota from the distal guts of lean and obese adolescents exhibit partial functional redundancy besides clear differences in community structure.</title>
        <authorList>
            <person name="Ferrer M."/>
            <person name="Ruiz A."/>
            <person name="Lanza F."/>
            <person name="Haange S.B."/>
            <person name="Oberbach A."/>
            <person name="Till H."/>
            <person name="Bargiela R."/>
            <person name="Campoy C."/>
            <person name="Segura M.T."/>
            <person name="Richter M."/>
            <person name="von Bergen M."/>
            <person name="Seifert J."/>
            <person name="Suarez A."/>
        </authorList>
    </citation>
    <scope>NUCLEOTIDE SEQUENCE</scope>
</reference>
<organism evidence="2">
    <name type="scientific">human gut metagenome</name>
    <dbReference type="NCBI Taxonomy" id="408170"/>
    <lineage>
        <taxon>unclassified sequences</taxon>
        <taxon>metagenomes</taxon>
        <taxon>organismal metagenomes</taxon>
    </lineage>
</organism>
<evidence type="ECO:0000259" key="1">
    <source>
        <dbReference type="Pfam" id="PF00905"/>
    </source>
</evidence>
<dbReference type="InterPro" id="IPR012338">
    <property type="entry name" value="Beta-lactam/transpept-like"/>
</dbReference>
<dbReference type="GO" id="GO:0016757">
    <property type="term" value="F:glycosyltransferase activity"/>
    <property type="evidence" value="ECO:0007669"/>
    <property type="project" value="UniProtKB-KW"/>
</dbReference>
<evidence type="ECO:0000313" key="2">
    <source>
        <dbReference type="EMBL" id="EKC56413.1"/>
    </source>
</evidence>